<keyword evidence="3" id="KW-1185">Reference proteome</keyword>
<reference evidence="2 3" key="1">
    <citation type="journal article" date="2024" name="J Genomics">
        <title>Draft genome sequencing and assembly of Favolaschia claudopus CIRM-BRFM 2984 isolated from oak limbs.</title>
        <authorList>
            <person name="Navarro D."/>
            <person name="Drula E."/>
            <person name="Chaduli D."/>
            <person name="Cazenave R."/>
            <person name="Ahrendt S."/>
            <person name="Wang J."/>
            <person name="Lipzen A."/>
            <person name="Daum C."/>
            <person name="Barry K."/>
            <person name="Grigoriev I.V."/>
            <person name="Favel A."/>
            <person name="Rosso M.N."/>
            <person name="Martin F."/>
        </authorList>
    </citation>
    <scope>NUCLEOTIDE SEQUENCE [LARGE SCALE GENOMIC DNA]</scope>
    <source>
        <strain evidence="2 3">CIRM-BRFM 2984</strain>
    </source>
</reference>
<organism evidence="2 3">
    <name type="scientific">Favolaschia claudopus</name>
    <dbReference type="NCBI Taxonomy" id="2862362"/>
    <lineage>
        <taxon>Eukaryota</taxon>
        <taxon>Fungi</taxon>
        <taxon>Dikarya</taxon>
        <taxon>Basidiomycota</taxon>
        <taxon>Agaricomycotina</taxon>
        <taxon>Agaricomycetes</taxon>
        <taxon>Agaricomycetidae</taxon>
        <taxon>Agaricales</taxon>
        <taxon>Marasmiineae</taxon>
        <taxon>Mycenaceae</taxon>
        <taxon>Favolaschia</taxon>
    </lineage>
</organism>
<dbReference type="AlphaFoldDB" id="A0AAW0EBL0"/>
<protein>
    <submittedName>
        <fullName evidence="2">Uncharacterized protein</fullName>
    </submittedName>
</protein>
<comment type="caution">
    <text evidence="2">The sequence shown here is derived from an EMBL/GenBank/DDBJ whole genome shotgun (WGS) entry which is preliminary data.</text>
</comment>
<proteinExistence type="predicted"/>
<evidence type="ECO:0000313" key="3">
    <source>
        <dbReference type="Proteomes" id="UP001362999"/>
    </source>
</evidence>
<feature type="region of interest" description="Disordered" evidence="1">
    <location>
        <begin position="128"/>
        <end position="170"/>
    </location>
</feature>
<feature type="compositionally biased region" description="Basic residues" evidence="1">
    <location>
        <begin position="136"/>
        <end position="153"/>
    </location>
</feature>
<gene>
    <name evidence="2" type="ORF">R3P38DRAFT_2757704</name>
</gene>
<dbReference type="Proteomes" id="UP001362999">
    <property type="component" value="Unassembled WGS sequence"/>
</dbReference>
<name>A0AAW0EBL0_9AGAR</name>
<accession>A0AAW0EBL0</accession>
<sequence>MPPAGEQLLEDEEKRDSEIVAPNAEEVKIYLPSELLTRRRESCGKQLREKEALLRRGMLRDCIAKFTHEGAVGQRGTTRAATLVQRVQERIDWVAKEYKRSRDALVALVEEEVEEDTGARRRLGLVGSQTRERRISKAAGKKSKEKGKKKKHNKEMSWIWTSGGGPGEEEWSKAKARRDCWAEEVELLREEIRRVLRFLAWRAGWWEERVLANREVREDVRAGMRAYAARQASMVRQIGRRFRSAWDTSASEPVRVAVEEDRASEDFVELALELS</sequence>
<evidence type="ECO:0000313" key="2">
    <source>
        <dbReference type="EMBL" id="KAK7061187.1"/>
    </source>
</evidence>
<evidence type="ECO:0000256" key="1">
    <source>
        <dbReference type="SAM" id="MobiDB-lite"/>
    </source>
</evidence>
<dbReference type="EMBL" id="JAWWNJ010000002">
    <property type="protein sequence ID" value="KAK7061187.1"/>
    <property type="molecule type" value="Genomic_DNA"/>
</dbReference>